<sequence>MDNLEGFERRADPGDREQQELLSEMRSQLKKLQDMTKDSDPRLSFSTPEFKEAQRAFTDGFKRNFGRPVEWALVKEYPWSVPQLRKLDSPVDVNGQPWVAK</sequence>
<dbReference type="Proteomes" id="UP000075714">
    <property type="component" value="Unassembled WGS sequence"/>
</dbReference>
<evidence type="ECO:0000313" key="2">
    <source>
        <dbReference type="Proteomes" id="UP000075714"/>
    </source>
</evidence>
<dbReference type="OrthoDB" id="564430at2759"/>
<name>A0A150H3C0_GONPE</name>
<gene>
    <name evidence="1" type="ORF">GPECTOR_1g503</name>
</gene>
<evidence type="ECO:0000313" key="1">
    <source>
        <dbReference type="EMBL" id="KXZ56561.1"/>
    </source>
</evidence>
<dbReference type="AlphaFoldDB" id="A0A150H3C0"/>
<accession>A0A150H3C0</accession>
<dbReference type="EMBL" id="LSYV01000002">
    <property type="protein sequence ID" value="KXZ56561.1"/>
    <property type="molecule type" value="Genomic_DNA"/>
</dbReference>
<reference evidence="2" key="1">
    <citation type="journal article" date="2016" name="Nat. Commun.">
        <title>The Gonium pectorale genome demonstrates co-option of cell cycle regulation during the evolution of multicellularity.</title>
        <authorList>
            <person name="Hanschen E.R."/>
            <person name="Marriage T.N."/>
            <person name="Ferris P.J."/>
            <person name="Hamaji T."/>
            <person name="Toyoda A."/>
            <person name="Fujiyama A."/>
            <person name="Neme R."/>
            <person name="Noguchi H."/>
            <person name="Minakuchi Y."/>
            <person name="Suzuki M."/>
            <person name="Kawai-Toyooka H."/>
            <person name="Smith D.R."/>
            <person name="Sparks H."/>
            <person name="Anderson J."/>
            <person name="Bakaric R."/>
            <person name="Luria V."/>
            <person name="Karger A."/>
            <person name="Kirschner M.W."/>
            <person name="Durand P.M."/>
            <person name="Michod R.E."/>
            <person name="Nozaki H."/>
            <person name="Olson B.J."/>
        </authorList>
    </citation>
    <scope>NUCLEOTIDE SEQUENCE [LARGE SCALE GENOMIC DNA]</scope>
    <source>
        <strain evidence="2">NIES-2863</strain>
    </source>
</reference>
<proteinExistence type="predicted"/>
<comment type="caution">
    <text evidence="1">The sequence shown here is derived from an EMBL/GenBank/DDBJ whole genome shotgun (WGS) entry which is preliminary data.</text>
</comment>
<keyword evidence="2" id="KW-1185">Reference proteome</keyword>
<protein>
    <submittedName>
        <fullName evidence="1">Uncharacterized protein</fullName>
    </submittedName>
</protein>
<organism evidence="1 2">
    <name type="scientific">Gonium pectorale</name>
    <name type="common">Green alga</name>
    <dbReference type="NCBI Taxonomy" id="33097"/>
    <lineage>
        <taxon>Eukaryota</taxon>
        <taxon>Viridiplantae</taxon>
        <taxon>Chlorophyta</taxon>
        <taxon>core chlorophytes</taxon>
        <taxon>Chlorophyceae</taxon>
        <taxon>CS clade</taxon>
        <taxon>Chlamydomonadales</taxon>
        <taxon>Volvocaceae</taxon>
        <taxon>Gonium</taxon>
    </lineage>
</organism>